<keyword evidence="5" id="KW-0456">Lyase</keyword>
<proteinExistence type="predicted"/>
<evidence type="ECO:0000313" key="5">
    <source>
        <dbReference type="EMBL" id="GAA1774058.1"/>
    </source>
</evidence>
<dbReference type="Proteomes" id="UP001501204">
    <property type="component" value="Unassembled WGS sequence"/>
</dbReference>
<dbReference type="InterPro" id="IPR040442">
    <property type="entry name" value="Pyrv_kinase-like_dom_sf"/>
</dbReference>
<feature type="domain" description="HpcH/HpaI aldolase/citrate lyase" evidence="4">
    <location>
        <begin position="51"/>
        <end position="223"/>
    </location>
</feature>
<evidence type="ECO:0000256" key="2">
    <source>
        <dbReference type="ARBA" id="ARBA00022723"/>
    </source>
</evidence>
<comment type="cofactor">
    <cofactor evidence="1">
        <name>Mg(2+)</name>
        <dbReference type="ChEBI" id="CHEBI:18420"/>
    </cofactor>
</comment>
<reference evidence="6" key="1">
    <citation type="journal article" date="2019" name="Int. J. Syst. Evol. Microbiol.">
        <title>The Global Catalogue of Microorganisms (GCM) 10K type strain sequencing project: providing services to taxonomists for standard genome sequencing and annotation.</title>
        <authorList>
            <consortium name="The Broad Institute Genomics Platform"/>
            <consortium name="The Broad Institute Genome Sequencing Center for Infectious Disease"/>
            <person name="Wu L."/>
            <person name="Ma J."/>
        </authorList>
    </citation>
    <scope>NUCLEOTIDE SEQUENCE [LARGE SCALE GENOMIC DNA]</scope>
    <source>
        <strain evidence="6">JCM 14735</strain>
    </source>
</reference>
<sequence length="336" mass="36009">MPQRSALHLTKNGYALMTATSIETSSTTPTTSSLPLVPQAAAPAVGPELARSWLLVNGAQAERFAAARASAADVVVLDIEDSVAPKDKERARRNVISWLDAQDEQGEQHHAWVRVNGFGTQWWEEDLRALAGVRGLDGVMLAMVESPEHVTRTAELLKDTRIVALVETARGVQHLQAIAGARSTYRLGFGLGDFRRDTGFGENPMTLAYTRSQFTIASRAANLPGPIDGPAVGALGPKLAEATSVTLEFGMTGKLCLMPEQAATVNEGLSPSLSELSWATEFLQEFDADGGEIRNGSDLPRLARARKILGLAGAFGLSVPEGYDVHFEAPTDTYHC</sequence>
<dbReference type="InterPro" id="IPR005000">
    <property type="entry name" value="Aldolase/citrate-lyase_domain"/>
</dbReference>
<keyword evidence="3" id="KW-0460">Magnesium</keyword>
<name>A0ABP4X9B8_9MICC</name>
<keyword evidence="6" id="KW-1185">Reference proteome</keyword>
<gene>
    <name evidence="5" type="ORF">GCM10009767_35020</name>
</gene>
<dbReference type="InterPro" id="IPR011206">
    <property type="entry name" value="Citrate_lyase_beta/mcl1/mcl2"/>
</dbReference>
<dbReference type="Pfam" id="PF03328">
    <property type="entry name" value="HpcH_HpaI"/>
    <property type="match status" value="1"/>
</dbReference>
<dbReference type="Gene3D" id="3.20.20.60">
    <property type="entry name" value="Phosphoenolpyruvate-binding domains"/>
    <property type="match status" value="1"/>
</dbReference>
<dbReference type="PANTHER" id="PTHR32308">
    <property type="entry name" value="LYASE BETA SUBUNIT, PUTATIVE (AFU_ORTHOLOGUE AFUA_4G13030)-RELATED"/>
    <property type="match status" value="1"/>
</dbReference>
<dbReference type="PANTHER" id="PTHR32308:SF10">
    <property type="entry name" value="CITRATE LYASE SUBUNIT BETA"/>
    <property type="match status" value="1"/>
</dbReference>
<evidence type="ECO:0000256" key="3">
    <source>
        <dbReference type="ARBA" id="ARBA00022842"/>
    </source>
</evidence>
<comment type="caution">
    <text evidence="5">The sequence shown here is derived from an EMBL/GenBank/DDBJ whole genome shotgun (WGS) entry which is preliminary data.</text>
</comment>
<dbReference type="InterPro" id="IPR015813">
    <property type="entry name" value="Pyrv/PenolPyrv_kinase-like_dom"/>
</dbReference>
<evidence type="ECO:0000259" key="4">
    <source>
        <dbReference type="Pfam" id="PF03328"/>
    </source>
</evidence>
<dbReference type="EMBL" id="BAAAOA010000046">
    <property type="protein sequence ID" value="GAA1774058.1"/>
    <property type="molecule type" value="Genomic_DNA"/>
</dbReference>
<accession>A0ABP4X9B8</accession>
<dbReference type="PIRSF" id="PIRSF015582">
    <property type="entry name" value="Cit_lyase_B"/>
    <property type="match status" value="1"/>
</dbReference>
<dbReference type="GO" id="GO:0016829">
    <property type="term" value="F:lyase activity"/>
    <property type="evidence" value="ECO:0007669"/>
    <property type="project" value="UniProtKB-KW"/>
</dbReference>
<keyword evidence="2" id="KW-0479">Metal-binding</keyword>
<evidence type="ECO:0000256" key="1">
    <source>
        <dbReference type="ARBA" id="ARBA00001946"/>
    </source>
</evidence>
<dbReference type="SUPFAM" id="SSF51621">
    <property type="entry name" value="Phosphoenolpyruvate/pyruvate domain"/>
    <property type="match status" value="1"/>
</dbReference>
<protein>
    <submittedName>
        <fullName evidence="5">CoA ester lyase</fullName>
    </submittedName>
</protein>
<evidence type="ECO:0000313" key="6">
    <source>
        <dbReference type="Proteomes" id="UP001501204"/>
    </source>
</evidence>
<organism evidence="5 6">
    <name type="scientific">Kocuria aegyptia</name>
    <dbReference type="NCBI Taxonomy" id="330943"/>
    <lineage>
        <taxon>Bacteria</taxon>
        <taxon>Bacillati</taxon>
        <taxon>Actinomycetota</taxon>
        <taxon>Actinomycetes</taxon>
        <taxon>Micrococcales</taxon>
        <taxon>Micrococcaceae</taxon>
        <taxon>Kocuria</taxon>
    </lineage>
</organism>